<evidence type="ECO:0000313" key="2">
    <source>
        <dbReference type="EMBL" id="PXY01975.1"/>
    </source>
</evidence>
<accession>A0A2V3ZZB6</accession>
<keyword evidence="3" id="KW-1185">Reference proteome</keyword>
<feature type="domain" description="ABM" evidence="1">
    <location>
        <begin position="2"/>
        <end position="93"/>
    </location>
</feature>
<dbReference type="Gene3D" id="3.30.70.100">
    <property type="match status" value="1"/>
</dbReference>
<protein>
    <recommendedName>
        <fullName evidence="1">ABM domain-containing protein</fullName>
    </recommendedName>
</protein>
<dbReference type="InterPro" id="IPR007138">
    <property type="entry name" value="ABM_dom"/>
</dbReference>
<dbReference type="SUPFAM" id="SSF54909">
    <property type="entry name" value="Dimeric alpha+beta barrel"/>
    <property type="match status" value="1"/>
</dbReference>
<proteinExistence type="predicted"/>
<organism evidence="2 3">
    <name type="scientific">Marinifilum breve</name>
    <dbReference type="NCBI Taxonomy" id="2184082"/>
    <lineage>
        <taxon>Bacteria</taxon>
        <taxon>Pseudomonadati</taxon>
        <taxon>Bacteroidota</taxon>
        <taxon>Bacteroidia</taxon>
        <taxon>Marinilabiliales</taxon>
        <taxon>Marinifilaceae</taxon>
    </lineage>
</organism>
<dbReference type="GO" id="GO:0003824">
    <property type="term" value="F:catalytic activity"/>
    <property type="evidence" value="ECO:0007669"/>
    <property type="project" value="TreeGrafter"/>
</dbReference>
<comment type="caution">
    <text evidence="2">The sequence shown here is derived from an EMBL/GenBank/DDBJ whole genome shotgun (WGS) entry which is preliminary data.</text>
</comment>
<name>A0A2V3ZZB6_9BACT</name>
<dbReference type="InterPro" id="IPR050744">
    <property type="entry name" value="AI-2_Isomerase_LsrG"/>
</dbReference>
<dbReference type="Proteomes" id="UP000248079">
    <property type="component" value="Unassembled WGS sequence"/>
</dbReference>
<gene>
    <name evidence="2" type="ORF">DF185_04810</name>
</gene>
<dbReference type="PANTHER" id="PTHR33336">
    <property type="entry name" value="QUINOL MONOOXYGENASE YGIN-RELATED"/>
    <property type="match status" value="1"/>
</dbReference>
<dbReference type="OrthoDB" id="9806189at2"/>
<dbReference type="InterPro" id="IPR011008">
    <property type="entry name" value="Dimeric_a/b-barrel"/>
</dbReference>
<dbReference type="Pfam" id="PF03992">
    <property type="entry name" value="ABM"/>
    <property type="match status" value="1"/>
</dbReference>
<dbReference type="PANTHER" id="PTHR33336:SF15">
    <property type="entry name" value="ABM DOMAIN-CONTAINING PROTEIN"/>
    <property type="match status" value="1"/>
</dbReference>
<reference evidence="2 3" key="1">
    <citation type="submission" date="2018-05" db="EMBL/GenBank/DDBJ databases">
        <title>Marinifilum breve JC075T sp. nov., a marine bacterium isolated from Yongle Blue Hole in the South China Sea.</title>
        <authorList>
            <person name="Fu T."/>
        </authorList>
    </citation>
    <scope>NUCLEOTIDE SEQUENCE [LARGE SCALE GENOMIC DNA]</scope>
    <source>
        <strain evidence="2 3">JC075</strain>
    </source>
</reference>
<dbReference type="RefSeq" id="WP_110359609.1">
    <property type="nucleotide sequence ID" value="NZ_QFLI01000002.1"/>
</dbReference>
<dbReference type="EMBL" id="QFLI01000002">
    <property type="protein sequence ID" value="PXY01975.1"/>
    <property type="molecule type" value="Genomic_DNA"/>
</dbReference>
<dbReference type="PROSITE" id="PS51725">
    <property type="entry name" value="ABM"/>
    <property type="match status" value="1"/>
</dbReference>
<evidence type="ECO:0000313" key="3">
    <source>
        <dbReference type="Proteomes" id="UP000248079"/>
    </source>
</evidence>
<evidence type="ECO:0000259" key="1">
    <source>
        <dbReference type="PROSITE" id="PS51725"/>
    </source>
</evidence>
<dbReference type="AlphaFoldDB" id="A0A2V3ZZB6"/>
<sequence>MIIVTVKASPKSEHKQDFISAFKTVSELVYKEEGCIEYEMYQKDKESNDLFIFERWESKEALDAHLKTKHMEDFFAKVSTWFDSENDMQVYEVK</sequence>